<reference evidence="2" key="1">
    <citation type="submission" date="2024-07" db="EMBL/GenBank/DDBJ databases">
        <title>Two chromosome-level genome assemblies of Korean endemic species Abeliophyllum distichum and Forsythia ovata (Oleaceae).</title>
        <authorList>
            <person name="Jang H."/>
        </authorList>
    </citation>
    <scope>NUCLEOTIDE SEQUENCE [LARGE SCALE GENOMIC DNA]</scope>
</reference>
<gene>
    <name evidence="1" type="ORF">Adt_26658</name>
</gene>
<dbReference type="Proteomes" id="UP001604336">
    <property type="component" value="Unassembled WGS sequence"/>
</dbReference>
<keyword evidence="2" id="KW-1185">Reference proteome</keyword>
<proteinExistence type="predicted"/>
<organism evidence="1 2">
    <name type="scientific">Abeliophyllum distichum</name>
    <dbReference type="NCBI Taxonomy" id="126358"/>
    <lineage>
        <taxon>Eukaryota</taxon>
        <taxon>Viridiplantae</taxon>
        <taxon>Streptophyta</taxon>
        <taxon>Embryophyta</taxon>
        <taxon>Tracheophyta</taxon>
        <taxon>Spermatophyta</taxon>
        <taxon>Magnoliopsida</taxon>
        <taxon>eudicotyledons</taxon>
        <taxon>Gunneridae</taxon>
        <taxon>Pentapetalae</taxon>
        <taxon>asterids</taxon>
        <taxon>lamiids</taxon>
        <taxon>Lamiales</taxon>
        <taxon>Oleaceae</taxon>
        <taxon>Forsythieae</taxon>
        <taxon>Abeliophyllum</taxon>
    </lineage>
</organism>
<comment type="caution">
    <text evidence="1">The sequence shown here is derived from an EMBL/GenBank/DDBJ whole genome shotgun (WGS) entry which is preliminary data.</text>
</comment>
<accession>A0ABD1RRJ0</accession>
<dbReference type="EMBL" id="JBFOLK010000008">
    <property type="protein sequence ID" value="KAL2491030.1"/>
    <property type="molecule type" value="Genomic_DNA"/>
</dbReference>
<evidence type="ECO:0000313" key="2">
    <source>
        <dbReference type="Proteomes" id="UP001604336"/>
    </source>
</evidence>
<evidence type="ECO:0000313" key="1">
    <source>
        <dbReference type="EMBL" id="KAL2491030.1"/>
    </source>
</evidence>
<sequence>MKINKKCQQGRIKNCIEAPSPDSGATRPGKMVVQHQTRNREAKNELNYLKIRHQPLPPWTNPKCAQQVIGVHYHVHGSVGDERHGEKRLRGGEPEVTHYDNHGVVVHVKEGEATGAGFTEKDQKSVDEFEDFGEVEDVGPEEGGALRRGACGGEADGPGVVIGWHLVECGESTAEGHEEGEEAED</sequence>
<dbReference type="AlphaFoldDB" id="A0ABD1RRJ0"/>
<protein>
    <submittedName>
        <fullName evidence="1">Uncharacterized protein</fullName>
    </submittedName>
</protein>
<name>A0ABD1RRJ0_9LAMI</name>